<dbReference type="InterPro" id="IPR036188">
    <property type="entry name" value="FAD/NAD-bd_sf"/>
</dbReference>
<dbReference type="PRINTS" id="PR00411">
    <property type="entry name" value="PNDRDTASEI"/>
</dbReference>
<dbReference type="EMBL" id="VITY01000002">
    <property type="protein sequence ID" value="TWC06121.1"/>
    <property type="molecule type" value="Genomic_DNA"/>
</dbReference>
<keyword evidence="3" id="KW-0274">FAD</keyword>
<sequence length="472" mass="50464">MRPGVQRRRSGAQICPRPPCISASHEAKWPSAFGTQTRALWGRGKQANIDKRKRHGSLLLARIWVVPMTGSVIIVGAGHAGFQLAASLRQAGFAERITLLNDEGHLPYQRPPLSKAYLKGTGGPETLMFRPEKFYQDNKVELITDRAHAVDRNARKVALASGTSLDYGHLVLATGARNRLLDIPNAKLDGVRYLRILDESQALRDLIAPGMRVVVIGAGFIGLEFAATARAKGLEVDVVELASRVMARAVTAEISEFSQSRHAAAGIRIHLGVQVTAIEADGAKVTGVSLSNGTHIPADLVVVGVGVLPNVELAAEAGLPVASGIIVDEHLLTADPNVSAIGDCTLYTSKRFGGSLRLESVQNATDHARCVASRLTGKTEVYDGLPWFWSDQGPDKLQMAGLTTGYDRVVVRGDRAQGAFSAFCYRGDRLLGIESVNRAGDHMFGRRLLGAGGSITPEQAADASFDLKSALS</sequence>
<keyword evidence="5" id="KW-0472">Membrane</keyword>
<dbReference type="PRINTS" id="PR00368">
    <property type="entry name" value="FADPNR"/>
</dbReference>
<dbReference type="Gene3D" id="3.30.390.30">
    <property type="match status" value="1"/>
</dbReference>
<evidence type="ECO:0000256" key="3">
    <source>
        <dbReference type="ARBA" id="ARBA00022827"/>
    </source>
</evidence>
<evidence type="ECO:0000259" key="7">
    <source>
        <dbReference type="Pfam" id="PF14759"/>
    </source>
</evidence>
<keyword evidence="9" id="KW-1185">Reference proteome</keyword>
<dbReference type="Proteomes" id="UP000321304">
    <property type="component" value="Unassembled WGS sequence"/>
</dbReference>
<dbReference type="STRING" id="1755647.AS156_36640"/>
<dbReference type="GO" id="GO:0051213">
    <property type="term" value="F:dioxygenase activity"/>
    <property type="evidence" value="ECO:0007669"/>
    <property type="project" value="UniProtKB-KW"/>
</dbReference>
<dbReference type="Pfam" id="PF07992">
    <property type="entry name" value="Pyr_redox_2"/>
    <property type="match status" value="1"/>
</dbReference>
<dbReference type="InterPro" id="IPR016156">
    <property type="entry name" value="FAD/NAD-linked_Rdtase_dimer_sf"/>
</dbReference>
<evidence type="ECO:0000256" key="4">
    <source>
        <dbReference type="ARBA" id="ARBA00023002"/>
    </source>
</evidence>
<dbReference type="PANTHER" id="PTHR43557">
    <property type="entry name" value="APOPTOSIS-INDUCING FACTOR 1"/>
    <property type="match status" value="1"/>
</dbReference>
<keyword evidence="5" id="KW-0812">Transmembrane</keyword>
<dbReference type="InterPro" id="IPR028202">
    <property type="entry name" value="Reductase_C"/>
</dbReference>
<dbReference type="InterPro" id="IPR050446">
    <property type="entry name" value="FAD-oxidoreductase/Apoptosis"/>
</dbReference>
<comment type="cofactor">
    <cofactor evidence="1">
        <name>FAD</name>
        <dbReference type="ChEBI" id="CHEBI:57692"/>
    </cofactor>
</comment>
<feature type="transmembrane region" description="Helical" evidence="5">
    <location>
        <begin position="59"/>
        <end position="82"/>
    </location>
</feature>
<dbReference type="GO" id="GO:0005737">
    <property type="term" value="C:cytoplasm"/>
    <property type="evidence" value="ECO:0007669"/>
    <property type="project" value="TreeGrafter"/>
</dbReference>
<feature type="domain" description="FAD/NAD(P)-binding" evidence="6">
    <location>
        <begin position="71"/>
        <end position="368"/>
    </location>
</feature>
<keyword evidence="2" id="KW-0285">Flavoprotein</keyword>
<dbReference type="GO" id="GO:0016651">
    <property type="term" value="F:oxidoreductase activity, acting on NAD(P)H"/>
    <property type="evidence" value="ECO:0007669"/>
    <property type="project" value="TreeGrafter"/>
</dbReference>
<gene>
    <name evidence="8" type="ORF">FBZ93_102435</name>
</gene>
<evidence type="ECO:0000313" key="8">
    <source>
        <dbReference type="EMBL" id="TWC06121.1"/>
    </source>
</evidence>
<dbReference type="Pfam" id="PF14759">
    <property type="entry name" value="Reductase_C"/>
    <property type="match status" value="1"/>
</dbReference>
<dbReference type="AlphaFoldDB" id="A0A560MFI2"/>
<reference evidence="8 9" key="1">
    <citation type="submission" date="2019-06" db="EMBL/GenBank/DDBJ databases">
        <title>Genomic Encyclopedia of Type Strains, Phase IV (KMG-V): Genome sequencing to study the core and pangenomes of soil and plant-associated prokaryotes.</title>
        <authorList>
            <person name="Whitman W."/>
        </authorList>
    </citation>
    <scope>NUCLEOTIDE SEQUENCE [LARGE SCALE GENOMIC DNA]</scope>
    <source>
        <strain evidence="8 9">BR 10355</strain>
    </source>
</reference>
<comment type="caution">
    <text evidence="8">The sequence shown here is derived from an EMBL/GenBank/DDBJ whole genome shotgun (WGS) entry which is preliminary data.</text>
</comment>
<keyword evidence="8" id="KW-0223">Dioxygenase</keyword>
<evidence type="ECO:0000313" key="9">
    <source>
        <dbReference type="Proteomes" id="UP000321304"/>
    </source>
</evidence>
<name>A0A560MFI2_9BRAD</name>
<evidence type="ECO:0000259" key="6">
    <source>
        <dbReference type="Pfam" id="PF07992"/>
    </source>
</evidence>
<organism evidence="8 9">
    <name type="scientific">Bradyrhizobium macuxiense</name>
    <dbReference type="NCBI Taxonomy" id="1755647"/>
    <lineage>
        <taxon>Bacteria</taxon>
        <taxon>Pseudomonadati</taxon>
        <taxon>Pseudomonadota</taxon>
        <taxon>Alphaproteobacteria</taxon>
        <taxon>Hyphomicrobiales</taxon>
        <taxon>Nitrobacteraceae</taxon>
        <taxon>Bradyrhizobium</taxon>
    </lineage>
</organism>
<dbReference type="SUPFAM" id="SSF51905">
    <property type="entry name" value="FAD/NAD(P)-binding domain"/>
    <property type="match status" value="2"/>
</dbReference>
<dbReference type="PANTHER" id="PTHR43557:SF2">
    <property type="entry name" value="RIESKE DOMAIN-CONTAINING PROTEIN-RELATED"/>
    <property type="match status" value="1"/>
</dbReference>
<keyword evidence="5" id="KW-1133">Transmembrane helix</keyword>
<protein>
    <submittedName>
        <fullName evidence="8">3-phenylpropionate/trans-cinnamate dioxygenase ferredoxin reductase subunit</fullName>
    </submittedName>
</protein>
<dbReference type="InterPro" id="IPR023753">
    <property type="entry name" value="FAD/NAD-binding_dom"/>
</dbReference>
<proteinExistence type="predicted"/>
<accession>A0A560MFI2</accession>
<dbReference type="Gene3D" id="3.50.50.60">
    <property type="entry name" value="FAD/NAD(P)-binding domain"/>
    <property type="match status" value="2"/>
</dbReference>
<feature type="domain" description="Reductase C-terminal" evidence="7">
    <location>
        <begin position="387"/>
        <end position="470"/>
    </location>
</feature>
<evidence type="ECO:0000256" key="5">
    <source>
        <dbReference type="SAM" id="Phobius"/>
    </source>
</evidence>
<dbReference type="SUPFAM" id="SSF55424">
    <property type="entry name" value="FAD/NAD-linked reductases, dimerisation (C-terminal) domain"/>
    <property type="match status" value="1"/>
</dbReference>
<keyword evidence="4" id="KW-0560">Oxidoreductase</keyword>
<evidence type="ECO:0000256" key="2">
    <source>
        <dbReference type="ARBA" id="ARBA00022630"/>
    </source>
</evidence>
<evidence type="ECO:0000256" key="1">
    <source>
        <dbReference type="ARBA" id="ARBA00001974"/>
    </source>
</evidence>